<protein>
    <recommendedName>
        <fullName evidence="3">Apea-like HEPN domain-containing protein</fullName>
    </recommendedName>
</protein>
<proteinExistence type="predicted"/>
<reference evidence="1 2" key="1">
    <citation type="submission" date="2011-09" db="EMBL/GenBank/DDBJ databases">
        <title>The draft genome of Treponema saccharophilum DSM 2985.</title>
        <authorList>
            <consortium name="US DOE Joint Genome Institute (JGI-PGF)"/>
            <person name="Lucas S."/>
            <person name="Copeland A."/>
            <person name="Lapidus A."/>
            <person name="Glavina del Rio T."/>
            <person name="Dalin E."/>
            <person name="Tice H."/>
            <person name="Bruce D."/>
            <person name="Goodwin L."/>
            <person name="Pitluck S."/>
            <person name="Peters L."/>
            <person name="Kyrpides N."/>
            <person name="Mavromatis K."/>
            <person name="Ivanova N."/>
            <person name="Markowitz V."/>
            <person name="Cheng J.-F."/>
            <person name="Hugenholtz P."/>
            <person name="Woyke T."/>
            <person name="Wu D."/>
            <person name="Gronow S."/>
            <person name="Wellnitz S."/>
            <person name="Brambilla E."/>
            <person name="Klenk H.-P."/>
            <person name="Eisen J.A."/>
        </authorList>
    </citation>
    <scope>NUCLEOTIDE SEQUENCE [LARGE SCALE GENOMIC DNA]</scope>
    <source>
        <strain evidence="1 2">DSM 2985</strain>
    </source>
</reference>
<evidence type="ECO:0000313" key="2">
    <source>
        <dbReference type="Proteomes" id="UP000003571"/>
    </source>
</evidence>
<dbReference type="PATRIC" id="fig|907348.3.peg.2695"/>
<dbReference type="AlphaFoldDB" id="H7EP07"/>
<sequence length="630" mass="74044">MIDWSFFISENPSEELIYFTDCWEYFCSKLSNPTIYDTLTSPHFLINEIIIEFSINEKDNSKHLNYFKESANTHKSFYFLFTAELQALWNMLVNELKNPNKDVLLKIAYEIKEKFMQDEFVSYLEGKTKQVIFDKKDKEKIKKSAAVIIFEFIYRQFEIKTISNLCDKIFSSYSEIDYPNGKHLVTSYPYKSVIKNPEEHNKILKDEMENLTFDDRLSRLFEILTQKEKYQYVVFYVSGLHLSQEETFDDVTFYNPLVSKKLKGFTSNEECFHNANYEIGSNVLVKVFCKDTLFGVNIAKKQVSEICDYLKLLYRTEADYKIFSDEYFICDESMNIVSHSGSNDTKSLYDLSIDRIRNNSQKDVSVIYKNLFDNISGSDNKAIKDALHFYRKGIESDNQEEKLLNLWISLENVFSGVSIKISKENEDKTKFSKISDCLKHYLIFRYFYSCGWSIYDSFQHYFTSVNVVNSRRVSRILLSAEDSKEINIVTSSKNGFSLFDFINLLNKFGKCTDNCIFNEELNKTIEFYKSNKTFTNAINAIEPTIKNELLMIYRQRNQIVHKASYDTTLLNFYISKLQFVTTVFLRDLIANMPNEKSINNFILNQYIKVEKIRNIIKNNSVASPEEILNK</sequence>
<evidence type="ECO:0000313" key="1">
    <source>
        <dbReference type="EMBL" id="EIC00640.1"/>
    </source>
</evidence>
<comment type="caution">
    <text evidence="1">The sequence shown here is derived from an EMBL/GenBank/DDBJ whole genome shotgun (WGS) entry which is preliminary data.</text>
</comment>
<organism evidence="1 2">
    <name type="scientific">Treponema saccharophilum DSM 2985</name>
    <dbReference type="NCBI Taxonomy" id="907348"/>
    <lineage>
        <taxon>Bacteria</taxon>
        <taxon>Pseudomonadati</taxon>
        <taxon>Spirochaetota</taxon>
        <taxon>Spirochaetia</taxon>
        <taxon>Spirochaetales</taxon>
        <taxon>Treponemataceae</taxon>
        <taxon>Treponema</taxon>
    </lineage>
</organism>
<evidence type="ECO:0008006" key="3">
    <source>
        <dbReference type="Google" id="ProtNLM"/>
    </source>
</evidence>
<accession>H7EP07</accession>
<name>H7EP07_9SPIR</name>
<dbReference type="Proteomes" id="UP000003571">
    <property type="component" value="Unassembled WGS sequence"/>
</dbReference>
<keyword evidence="2" id="KW-1185">Reference proteome</keyword>
<dbReference type="EMBL" id="AGRW01000054">
    <property type="protein sequence ID" value="EIC00640.1"/>
    <property type="molecule type" value="Genomic_DNA"/>
</dbReference>
<gene>
    <name evidence="1" type="ORF">TresaDRAFT_0113</name>
</gene>